<name>A0A366L7S1_9SPHI</name>
<sequence>MNNAWVDRWNDRYSTNEFAYGEQPNNYLKDQLEKLNPGKILFPAEGEGRNAVFAARLGWEVSAFDISTEGKNKALQLAVKNQVNIDYQVGELQELNYSRAQFDAIALIYAHFPASIKSSYHKTLNRYLKKDGIVIFEAFSKKHLEYLAKNEKVGGPKEPGMLFSIEEIKADFPDYEIITLEEKEIELNEGLFHNGKGSVIRFVGQKK</sequence>
<comment type="caution">
    <text evidence="2">The sequence shown here is derived from an EMBL/GenBank/DDBJ whole genome shotgun (WGS) entry which is preliminary data.</text>
</comment>
<dbReference type="Pfam" id="PF13649">
    <property type="entry name" value="Methyltransf_25"/>
    <property type="match status" value="1"/>
</dbReference>
<dbReference type="GO" id="GO:0008168">
    <property type="term" value="F:methyltransferase activity"/>
    <property type="evidence" value="ECO:0007669"/>
    <property type="project" value="UniProtKB-KW"/>
</dbReference>
<dbReference type="InterPro" id="IPR041698">
    <property type="entry name" value="Methyltransf_25"/>
</dbReference>
<dbReference type="OrthoDB" id="9804312at2"/>
<proteinExistence type="predicted"/>
<keyword evidence="3" id="KW-1185">Reference proteome</keyword>
<dbReference type="Gene3D" id="3.40.50.150">
    <property type="entry name" value="Vaccinia Virus protein VP39"/>
    <property type="match status" value="1"/>
</dbReference>
<organism evidence="2 3">
    <name type="scientific">Pedobacter miscanthi</name>
    <dbReference type="NCBI Taxonomy" id="2259170"/>
    <lineage>
        <taxon>Bacteria</taxon>
        <taxon>Pseudomonadati</taxon>
        <taxon>Bacteroidota</taxon>
        <taxon>Sphingobacteriia</taxon>
        <taxon>Sphingobacteriales</taxon>
        <taxon>Sphingobacteriaceae</taxon>
        <taxon>Pedobacter</taxon>
    </lineage>
</organism>
<gene>
    <name evidence="2" type="ORF">DRW42_05595</name>
</gene>
<dbReference type="Proteomes" id="UP000252081">
    <property type="component" value="Unassembled WGS sequence"/>
</dbReference>
<feature type="domain" description="Methyltransferase" evidence="1">
    <location>
        <begin position="45"/>
        <end position="132"/>
    </location>
</feature>
<reference evidence="2 3" key="1">
    <citation type="submission" date="2018-07" db="EMBL/GenBank/DDBJ databases">
        <title>A draft genome of a endophytic bacteria, a new species of Pedobacter.</title>
        <authorList>
            <person name="Zhang Z.D."/>
            <person name="Chen Z.J."/>
        </authorList>
    </citation>
    <scope>NUCLEOTIDE SEQUENCE [LARGE SCALE GENOMIC DNA]</scope>
    <source>
        <strain evidence="2 3">RS10</strain>
    </source>
</reference>
<dbReference type="GO" id="GO:0032259">
    <property type="term" value="P:methylation"/>
    <property type="evidence" value="ECO:0007669"/>
    <property type="project" value="UniProtKB-KW"/>
</dbReference>
<dbReference type="EMBL" id="QNQU01000004">
    <property type="protein sequence ID" value="RBQ09918.1"/>
    <property type="molecule type" value="Genomic_DNA"/>
</dbReference>
<dbReference type="RefSeq" id="WP_113947853.1">
    <property type="nucleotide sequence ID" value="NZ_QNQU01000004.1"/>
</dbReference>
<accession>A0A366L7S1</accession>
<evidence type="ECO:0000313" key="2">
    <source>
        <dbReference type="EMBL" id="RBQ09918.1"/>
    </source>
</evidence>
<keyword evidence="2" id="KW-0489">Methyltransferase</keyword>
<protein>
    <submittedName>
        <fullName evidence="2">SAM-dependent methyltransferase</fullName>
    </submittedName>
</protein>
<evidence type="ECO:0000259" key="1">
    <source>
        <dbReference type="Pfam" id="PF13649"/>
    </source>
</evidence>
<dbReference type="SUPFAM" id="SSF53335">
    <property type="entry name" value="S-adenosyl-L-methionine-dependent methyltransferases"/>
    <property type="match status" value="1"/>
</dbReference>
<evidence type="ECO:0000313" key="3">
    <source>
        <dbReference type="Proteomes" id="UP000252081"/>
    </source>
</evidence>
<dbReference type="InterPro" id="IPR029063">
    <property type="entry name" value="SAM-dependent_MTases_sf"/>
</dbReference>
<dbReference type="AlphaFoldDB" id="A0A366L7S1"/>
<keyword evidence="2" id="KW-0808">Transferase</keyword>